<organism evidence="2 3">
    <name type="scientific">Xylaria arbuscula</name>
    <dbReference type="NCBI Taxonomy" id="114810"/>
    <lineage>
        <taxon>Eukaryota</taxon>
        <taxon>Fungi</taxon>
        <taxon>Dikarya</taxon>
        <taxon>Ascomycota</taxon>
        <taxon>Pezizomycotina</taxon>
        <taxon>Sordariomycetes</taxon>
        <taxon>Xylariomycetidae</taxon>
        <taxon>Xylariales</taxon>
        <taxon>Xylariaceae</taxon>
        <taxon>Xylaria</taxon>
    </lineage>
</organism>
<comment type="caution">
    <text evidence="2">The sequence shown here is derived from an EMBL/GenBank/DDBJ whole genome shotgun (WGS) entry which is preliminary data.</text>
</comment>
<dbReference type="SUPFAM" id="SSF51110">
    <property type="entry name" value="alpha-D-mannose-specific plant lectins"/>
    <property type="match status" value="1"/>
</dbReference>
<sequence length="117" mass="12944">MSSHNTLGNEEWMLTGTSLWSQDGSVEFKMQGDGKIAVYWGGKCQWQNTADQKDNVKGLQMQHDGNLCMYDKSGKAIWHTNTANPTGDSTCILAVQNDGNVVVYKGTPIWSSNTQKK</sequence>
<dbReference type="PROSITE" id="PS50927">
    <property type="entry name" value="BULB_LECTIN"/>
    <property type="match status" value="1"/>
</dbReference>
<evidence type="ECO:0000313" key="3">
    <source>
        <dbReference type="Proteomes" id="UP001148614"/>
    </source>
</evidence>
<dbReference type="AlphaFoldDB" id="A0A9W8NKS5"/>
<name>A0A9W8NKS5_9PEZI</name>
<feature type="domain" description="Bulb-type lectin" evidence="1">
    <location>
        <begin position="4"/>
        <end position="116"/>
    </location>
</feature>
<keyword evidence="3" id="KW-1185">Reference proteome</keyword>
<evidence type="ECO:0000259" key="1">
    <source>
        <dbReference type="PROSITE" id="PS50927"/>
    </source>
</evidence>
<dbReference type="Gene3D" id="2.90.10.10">
    <property type="entry name" value="Bulb-type lectin domain"/>
    <property type="match status" value="3"/>
</dbReference>
<dbReference type="OrthoDB" id="1884773at2759"/>
<dbReference type="Proteomes" id="UP001148614">
    <property type="component" value="Unassembled WGS sequence"/>
</dbReference>
<dbReference type="SMART" id="SM00108">
    <property type="entry name" value="B_lectin"/>
    <property type="match status" value="1"/>
</dbReference>
<dbReference type="InterPro" id="IPR001480">
    <property type="entry name" value="Bulb-type_lectin_dom"/>
</dbReference>
<evidence type="ECO:0000313" key="2">
    <source>
        <dbReference type="EMBL" id="KAJ3578988.1"/>
    </source>
</evidence>
<proteinExistence type="predicted"/>
<reference evidence="2" key="1">
    <citation type="submission" date="2022-07" db="EMBL/GenBank/DDBJ databases">
        <title>Genome Sequence of Xylaria arbuscula.</title>
        <authorList>
            <person name="Buettner E."/>
        </authorList>
    </citation>
    <scope>NUCLEOTIDE SEQUENCE</scope>
    <source>
        <strain evidence="2">VT107</strain>
    </source>
</reference>
<dbReference type="EMBL" id="JANPWZ010000145">
    <property type="protein sequence ID" value="KAJ3578988.1"/>
    <property type="molecule type" value="Genomic_DNA"/>
</dbReference>
<accession>A0A9W8NKS5</accession>
<gene>
    <name evidence="2" type="ORF">NPX13_g1572</name>
</gene>
<protein>
    <recommendedName>
        <fullName evidence="1">Bulb-type lectin domain-containing protein</fullName>
    </recommendedName>
</protein>
<dbReference type="InterPro" id="IPR036426">
    <property type="entry name" value="Bulb-type_lectin_dom_sf"/>
</dbReference>